<accession>A0A1G9UQI7</accession>
<sequence>MKKLSLNASAFQKDEPLTRSQLKKVLGGGGSTLEGRCVQCSCHSGPTTCWYTKRSSHDLCVDVCGSAYFNALDPLDSCTGCTMN</sequence>
<dbReference type="Proteomes" id="UP000183200">
    <property type="component" value="Unassembled WGS sequence"/>
</dbReference>
<evidence type="ECO:0000313" key="1">
    <source>
        <dbReference type="EMBL" id="SDM62130.1"/>
    </source>
</evidence>
<proteinExistence type="predicted"/>
<evidence type="ECO:0000313" key="2">
    <source>
        <dbReference type="Proteomes" id="UP000183200"/>
    </source>
</evidence>
<reference evidence="2" key="1">
    <citation type="submission" date="2016-10" db="EMBL/GenBank/DDBJ databases">
        <authorList>
            <person name="Varghese N."/>
            <person name="Submissions S."/>
        </authorList>
    </citation>
    <scope>NUCLEOTIDE SEQUENCE [LARGE SCALE GENOMIC DNA]</scope>
    <source>
        <strain evidence="2">DSM 19110</strain>
    </source>
</reference>
<dbReference type="EMBL" id="FNGY01000004">
    <property type="protein sequence ID" value="SDM62130.1"/>
    <property type="molecule type" value="Genomic_DNA"/>
</dbReference>
<evidence type="ECO:0008006" key="3">
    <source>
        <dbReference type="Google" id="ProtNLM"/>
    </source>
</evidence>
<dbReference type="AlphaFoldDB" id="A0A1G9UQI7"/>
<protein>
    <recommendedName>
        <fullName evidence="3">Natural product</fullName>
    </recommendedName>
</protein>
<organism evidence="1 2">
    <name type="scientific">Pedobacter steynii</name>
    <dbReference type="NCBI Taxonomy" id="430522"/>
    <lineage>
        <taxon>Bacteria</taxon>
        <taxon>Pseudomonadati</taxon>
        <taxon>Bacteroidota</taxon>
        <taxon>Sphingobacteriia</taxon>
        <taxon>Sphingobacteriales</taxon>
        <taxon>Sphingobacteriaceae</taxon>
        <taxon>Pedobacter</taxon>
    </lineage>
</organism>
<keyword evidence="2" id="KW-1185">Reference proteome</keyword>
<gene>
    <name evidence="1" type="ORF">SAMN05421820_104246</name>
</gene>
<name>A0A1G9UQI7_9SPHI</name>